<dbReference type="InterPro" id="IPR005120">
    <property type="entry name" value="UPF3_dom"/>
</dbReference>
<comment type="similarity">
    <text evidence="2">Belongs to the RENT3 family.</text>
</comment>
<dbReference type="EMBL" id="JABAYA010000215">
    <property type="protein sequence ID" value="KAF7722069.1"/>
    <property type="molecule type" value="Genomic_DNA"/>
</dbReference>
<dbReference type="GO" id="GO:0003729">
    <property type="term" value="F:mRNA binding"/>
    <property type="evidence" value="ECO:0007669"/>
    <property type="project" value="TreeGrafter"/>
</dbReference>
<evidence type="ECO:0000313" key="8">
    <source>
        <dbReference type="Proteomes" id="UP000605846"/>
    </source>
</evidence>
<feature type="compositionally biased region" description="Basic residues" evidence="5">
    <location>
        <begin position="43"/>
        <end position="64"/>
    </location>
</feature>
<evidence type="ECO:0000256" key="2">
    <source>
        <dbReference type="ARBA" id="ARBA00005991"/>
    </source>
</evidence>
<dbReference type="Gene3D" id="3.30.70.330">
    <property type="match status" value="1"/>
</dbReference>
<dbReference type="AlphaFoldDB" id="A0A8H7BM59"/>
<dbReference type="Pfam" id="PF03467">
    <property type="entry name" value="Smg4_UPF3"/>
    <property type="match status" value="1"/>
</dbReference>
<dbReference type="GO" id="GO:0045727">
    <property type="term" value="P:positive regulation of translation"/>
    <property type="evidence" value="ECO:0007669"/>
    <property type="project" value="TreeGrafter"/>
</dbReference>
<dbReference type="Proteomes" id="UP000605846">
    <property type="component" value="Unassembled WGS sequence"/>
</dbReference>
<keyword evidence="8" id="KW-1185">Reference proteome</keyword>
<dbReference type="SUPFAM" id="SSF54928">
    <property type="entry name" value="RNA-binding domain, RBD"/>
    <property type="match status" value="1"/>
</dbReference>
<keyword evidence="3" id="KW-0866">Nonsense-mediated mRNA decay</keyword>
<feature type="domain" description="UPF3" evidence="6">
    <location>
        <begin position="65"/>
        <end position="244"/>
    </location>
</feature>
<feature type="compositionally biased region" description="Basic and acidic residues" evidence="5">
    <location>
        <begin position="32"/>
        <end position="42"/>
    </location>
</feature>
<reference evidence="7" key="1">
    <citation type="submission" date="2020-01" db="EMBL/GenBank/DDBJ databases">
        <title>Genome Sequencing of Three Apophysomyces-Like Fungal Strains Confirms a Novel Fungal Genus in the Mucoromycota with divergent Burkholderia-like Endosymbiotic Bacteria.</title>
        <authorList>
            <person name="Stajich J.E."/>
            <person name="Macias A.M."/>
            <person name="Carter-House D."/>
            <person name="Lovett B."/>
            <person name="Kasson L.R."/>
            <person name="Berry K."/>
            <person name="Grigoriev I."/>
            <person name="Chang Y."/>
            <person name="Spatafora J."/>
            <person name="Kasson M.T."/>
        </authorList>
    </citation>
    <scope>NUCLEOTIDE SEQUENCE</scope>
    <source>
        <strain evidence="7">NRRL A-21654</strain>
    </source>
</reference>
<evidence type="ECO:0000259" key="6">
    <source>
        <dbReference type="Pfam" id="PF03467"/>
    </source>
</evidence>
<feature type="compositionally biased region" description="Low complexity" evidence="5">
    <location>
        <begin position="265"/>
        <end position="279"/>
    </location>
</feature>
<sequence length="390" mass="42205">MSTPAAMQTPEANASSEQQLKPVTTAASTATSKEKSKSSAEKVKKKKKDRAKKKAKQASRKSALKTKVVVRRLPPNLPEDVFMNTVKQWTSDELVDFAYYVPGKLAKSKAKEHVFSRAYFHMKTMEAVIEFHRGFDGHIFLDNKGNESRAVVEFAPFQKIPKEHKNPDARQGTIDDDPDYLNFLESLKAEEKKEAEPKEANDGLSQIERLENRLALVTAQTLAAEQANKPKTTPLLEHLRAQKAAKDALKAKAQASKAIAKASAKKAQAAAKAGGQAAEGAKKPSRRERGKKKKEEKKAAAAAAAAAAGTAGGEGGETKEPASKTEKASSGRSNKEGGGRSRRKNQDKEAKSKQVNLQGKQQIAKILGRKTGEEDKKSTSTSGSSTKRTG</sequence>
<proteinExistence type="inferred from homology"/>
<evidence type="ECO:0000256" key="1">
    <source>
        <dbReference type="ARBA" id="ARBA00004123"/>
    </source>
</evidence>
<feature type="compositionally biased region" description="Low complexity" evidence="5">
    <location>
        <begin position="379"/>
        <end position="390"/>
    </location>
</feature>
<comment type="subcellular location">
    <subcellularLocation>
        <location evidence="1">Nucleus</location>
    </subcellularLocation>
</comment>
<dbReference type="GO" id="GO:0005730">
    <property type="term" value="C:nucleolus"/>
    <property type="evidence" value="ECO:0007669"/>
    <property type="project" value="TreeGrafter"/>
</dbReference>
<dbReference type="PANTHER" id="PTHR13112:SF0">
    <property type="entry name" value="FI21285P1"/>
    <property type="match status" value="1"/>
</dbReference>
<comment type="caution">
    <text evidence="7">The sequence shown here is derived from an EMBL/GenBank/DDBJ whole genome shotgun (WGS) entry which is preliminary data.</text>
</comment>
<dbReference type="InterPro" id="IPR039722">
    <property type="entry name" value="Upf3"/>
</dbReference>
<evidence type="ECO:0000313" key="7">
    <source>
        <dbReference type="EMBL" id="KAF7722069.1"/>
    </source>
</evidence>
<dbReference type="OrthoDB" id="18087at2759"/>
<feature type="compositionally biased region" description="Basic residues" evidence="5">
    <location>
        <begin position="283"/>
        <end position="295"/>
    </location>
</feature>
<dbReference type="GO" id="GO:0005737">
    <property type="term" value="C:cytoplasm"/>
    <property type="evidence" value="ECO:0007669"/>
    <property type="project" value="TreeGrafter"/>
</dbReference>
<feature type="compositionally biased region" description="Low complexity" evidence="5">
    <location>
        <begin position="300"/>
        <end position="309"/>
    </location>
</feature>
<dbReference type="GO" id="GO:0000184">
    <property type="term" value="P:nuclear-transcribed mRNA catabolic process, nonsense-mediated decay"/>
    <property type="evidence" value="ECO:0007669"/>
    <property type="project" value="UniProtKB-KW"/>
</dbReference>
<evidence type="ECO:0000256" key="4">
    <source>
        <dbReference type="ARBA" id="ARBA00023242"/>
    </source>
</evidence>
<feature type="region of interest" description="Disordered" evidence="5">
    <location>
        <begin position="1"/>
        <end position="64"/>
    </location>
</feature>
<keyword evidence="4" id="KW-0539">Nucleus</keyword>
<accession>A0A8H7BM59</accession>
<dbReference type="CDD" id="cd12455">
    <property type="entry name" value="RRM_like_Smg4_UPF3"/>
    <property type="match status" value="1"/>
</dbReference>
<dbReference type="InterPro" id="IPR035979">
    <property type="entry name" value="RBD_domain_sf"/>
</dbReference>
<protein>
    <recommendedName>
        <fullName evidence="6">UPF3 domain-containing protein</fullName>
    </recommendedName>
</protein>
<feature type="compositionally biased region" description="Basic and acidic residues" evidence="5">
    <location>
        <begin position="316"/>
        <end position="352"/>
    </location>
</feature>
<organism evidence="7 8">
    <name type="scientific">Apophysomyces ossiformis</name>
    <dbReference type="NCBI Taxonomy" id="679940"/>
    <lineage>
        <taxon>Eukaryota</taxon>
        <taxon>Fungi</taxon>
        <taxon>Fungi incertae sedis</taxon>
        <taxon>Mucoromycota</taxon>
        <taxon>Mucoromycotina</taxon>
        <taxon>Mucoromycetes</taxon>
        <taxon>Mucorales</taxon>
        <taxon>Mucorineae</taxon>
        <taxon>Mucoraceae</taxon>
        <taxon>Apophysomyces</taxon>
    </lineage>
</organism>
<dbReference type="PANTHER" id="PTHR13112">
    <property type="entry name" value="UPF3 REGULATOR OF NONSENSE TRANSCRIPTS-LIKE PROTEIN"/>
    <property type="match status" value="1"/>
</dbReference>
<evidence type="ECO:0000256" key="5">
    <source>
        <dbReference type="SAM" id="MobiDB-lite"/>
    </source>
</evidence>
<name>A0A8H7BM59_9FUNG</name>
<feature type="compositionally biased region" description="Polar residues" evidence="5">
    <location>
        <begin position="1"/>
        <end position="22"/>
    </location>
</feature>
<evidence type="ECO:0000256" key="3">
    <source>
        <dbReference type="ARBA" id="ARBA00023161"/>
    </source>
</evidence>
<gene>
    <name evidence="7" type="ORF">EC973_003717</name>
</gene>
<feature type="region of interest" description="Disordered" evidence="5">
    <location>
        <begin position="265"/>
        <end position="390"/>
    </location>
</feature>
<dbReference type="InterPro" id="IPR012677">
    <property type="entry name" value="Nucleotide-bd_a/b_plait_sf"/>
</dbReference>